<comment type="caution">
    <text evidence="1">The sequence shown here is derived from an EMBL/GenBank/DDBJ whole genome shotgun (WGS) entry which is preliminary data.</text>
</comment>
<dbReference type="AlphaFoldDB" id="A0A200HR86"/>
<accession>A0A200HR86</accession>
<dbReference type="Proteomes" id="UP000196503">
    <property type="component" value="Unassembled WGS sequence"/>
</dbReference>
<reference evidence="1 2" key="1">
    <citation type="submission" date="2017-05" db="EMBL/GenBank/DDBJ databases">
        <title>The Genome Sequence of Enterococcus faecium 2D5_DIV0622.</title>
        <authorList>
            <consortium name="The Broad Institute Genomics Platform"/>
            <consortium name="The Broad Institute Genomic Center for Infectious Diseases"/>
            <person name="Earl A."/>
            <person name="Manson A."/>
            <person name="Schwartman J."/>
            <person name="Gilmore M."/>
            <person name="Abouelleil A."/>
            <person name="Cao P."/>
            <person name="Chapman S."/>
            <person name="Cusick C."/>
            <person name="Shea T."/>
            <person name="Young S."/>
            <person name="Neafsey D."/>
            <person name="Nusbaum C."/>
            <person name="Birren B."/>
        </authorList>
    </citation>
    <scope>NUCLEOTIDE SEQUENCE [LARGE SCALE GENOMIC DNA]</scope>
    <source>
        <strain evidence="1 2">2D5_DIV0622</strain>
    </source>
</reference>
<feature type="non-terminal residue" evidence="1">
    <location>
        <position position="22"/>
    </location>
</feature>
<protein>
    <submittedName>
        <fullName evidence="1">Uncharacterized protein</fullName>
    </submittedName>
</protein>
<dbReference type="EMBL" id="NIBL01000004">
    <property type="protein sequence ID" value="OUZ14565.1"/>
    <property type="molecule type" value="Genomic_DNA"/>
</dbReference>
<organism evidence="1 2">
    <name type="scientific">Enterococcus cecorum</name>
    <dbReference type="NCBI Taxonomy" id="44008"/>
    <lineage>
        <taxon>Bacteria</taxon>
        <taxon>Bacillati</taxon>
        <taxon>Bacillota</taxon>
        <taxon>Bacilli</taxon>
        <taxon>Lactobacillales</taxon>
        <taxon>Enterococcaceae</taxon>
        <taxon>Enterococcus</taxon>
    </lineage>
</organism>
<proteinExistence type="predicted"/>
<evidence type="ECO:0000313" key="2">
    <source>
        <dbReference type="Proteomes" id="UP000196503"/>
    </source>
</evidence>
<evidence type="ECO:0000313" key="1">
    <source>
        <dbReference type="EMBL" id="OUZ14565.1"/>
    </source>
</evidence>
<name>A0A200HR86_9ENTE</name>
<gene>
    <name evidence="1" type="ORF">A5869_002246</name>
</gene>
<sequence length="22" mass="2786">MELPINRKEMANWHIKSSQYYF</sequence>